<evidence type="ECO:0000313" key="1">
    <source>
        <dbReference type="EMBL" id="KAJ8117320.1"/>
    </source>
</evidence>
<keyword evidence="2" id="KW-1185">Reference proteome</keyword>
<reference evidence="1" key="1">
    <citation type="submission" date="2022-11" db="EMBL/GenBank/DDBJ databases">
        <title>Genome Sequence of Boeremia exigua.</title>
        <authorList>
            <person name="Buettner E."/>
        </authorList>
    </citation>
    <scope>NUCLEOTIDE SEQUENCE</scope>
    <source>
        <strain evidence="1">CU02</strain>
    </source>
</reference>
<organism evidence="1 2">
    <name type="scientific">Boeremia exigua</name>
    <dbReference type="NCBI Taxonomy" id="749465"/>
    <lineage>
        <taxon>Eukaryota</taxon>
        <taxon>Fungi</taxon>
        <taxon>Dikarya</taxon>
        <taxon>Ascomycota</taxon>
        <taxon>Pezizomycotina</taxon>
        <taxon>Dothideomycetes</taxon>
        <taxon>Pleosporomycetidae</taxon>
        <taxon>Pleosporales</taxon>
        <taxon>Pleosporineae</taxon>
        <taxon>Didymellaceae</taxon>
        <taxon>Boeremia</taxon>
    </lineage>
</organism>
<dbReference type="EMBL" id="JAPHNI010000057">
    <property type="protein sequence ID" value="KAJ8117320.1"/>
    <property type="molecule type" value="Genomic_DNA"/>
</dbReference>
<name>A0ACC2IQ24_9PLEO</name>
<sequence>MEHSEESRALIIFDQLVSEGVLVYGPHESVVREAEGYPIQFKVCEHLSKKPHTVGAKLSPAFDKSRKWGPGSDLFCPDERLILGQLNGTHDLALNLFCVDKPQFLILTLDSYKRQHQPLDADDFAAALEVMRRYPSTYIIYNCSEAGGCSRTHKHLQGLLGPPFAFEHIKKAGEGKGTVPFRFLLHHYSKGFATASAKNILDVYKKLLGQARDVLDISSADTCPHNVVMWEDRLIVIPRRAGFADGASANAGVYLRLQVLAMPPGGFASIALARSLSAERIESRATYVRHTVVSTSTTTTIDIPNSPNSASKATKQVHFVHSSQAQNPSAPSSGSSKTSRVLRILNAVRSTTATERQPARGQTLTPTEQFEAMLTDELREKRRKETTRAARAVWW</sequence>
<gene>
    <name evidence="1" type="ORF">OPT61_g1451</name>
</gene>
<protein>
    <submittedName>
        <fullName evidence="1">Uncharacterized protein</fullName>
    </submittedName>
</protein>
<proteinExistence type="predicted"/>
<evidence type="ECO:0000313" key="2">
    <source>
        <dbReference type="Proteomes" id="UP001153331"/>
    </source>
</evidence>
<accession>A0ACC2IQ24</accession>
<dbReference type="Proteomes" id="UP001153331">
    <property type="component" value="Unassembled WGS sequence"/>
</dbReference>
<comment type="caution">
    <text evidence="1">The sequence shown here is derived from an EMBL/GenBank/DDBJ whole genome shotgun (WGS) entry which is preliminary data.</text>
</comment>